<organism evidence="2 3">
    <name type="scientific">Papaver somniferum</name>
    <name type="common">Opium poppy</name>
    <dbReference type="NCBI Taxonomy" id="3469"/>
    <lineage>
        <taxon>Eukaryota</taxon>
        <taxon>Viridiplantae</taxon>
        <taxon>Streptophyta</taxon>
        <taxon>Embryophyta</taxon>
        <taxon>Tracheophyta</taxon>
        <taxon>Spermatophyta</taxon>
        <taxon>Magnoliopsida</taxon>
        <taxon>Ranunculales</taxon>
        <taxon>Papaveraceae</taxon>
        <taxon>Papaveroideae</taxon>
        <taxon>Papaver</taxon>
    </lineage>
</organism>
<dbReference type="AlphaFoldDB" id="A0A4Y7K229"/>
<feature type="region of interest" description="Disordered" evidence="1">
    <location>
        <begin position="39"/>
        <end position="91"/>
    </location>
</feature>
<protein>
    <recommendedName>
        <fullName evidence="4">CBS domain-containing protein</fullName>
    </recommendedName>
</protein>
<dbReference type="EMBL" id="CM010720">
    <property type="protein sequence ID" value="RZC66402.1"/>
    <property type="molecule type" value="Genomic_DNA"/>
</dbReference>
<accession>A0A4Y7K229</accession>
<dbReference type="GO" id="GO:0010960">
    <property type="term" value="P:magnesium ion homeostasis"/>
    <property type="evidence" value="ECO:0007669"/>
    <property type="project" value="InterPro"/>
</dbReference>
<sequence length="200" mass="22246">MNFKRVSHIAIVIRDHNETNESKKAKEIKYIETKLHGKKLKDSSVTTAQEHKGLNPHVPGVKPESRGSQVAVTGNDGNQQSKSRPLGAFGSKKQHKGCSHCILDVLNSPIPEFPPNEEVVGVITMEDVIEELLQEEILDETDEYINIHNRIKVNMQGKVPSLNSPEPSPIFSSTGYTHTPTLQTPYNFEHYSPGSQNNKA</sequence>
<dbReference type="PANTHER" id="PTHR12064">
    <property type="entry name" value="METAL TRANSPORTER CNNM"/>
    <property type="match status" value="1"/>
</dbReference>
<feature type="compositionally biased region" description="Polar residues" evidence="1">
    <location>
        <begin position="66"/>
        <end position="83"/>
    </location>
</feature>
<dbReference type="Gene3D" id="3.10.580.10">
    <property type="entry name" value="CBS-domain"/>
    <property type="match status" value="1"/>
</dbReference>
<dbReference type="InterPro" id="IPR045095">
    <property type="entry name" value="ACDP"/>
</dbReference>
<evidence type="ECO:0000256" key="1">
    <source>
        <dbReference type="SAM" id="MobiDB-lite"/>
    </source>
</evidence>
<proteinExistence type="predicted"/>
<feature type="region of interest" description="Disordered" evidence="1">
    <location>
        <begin position="158"/>
        <end position="200"/>
    </location>
</feature>
<dbReference type="GO" id="GO:0030026">
    <property type="term" value="P:intracellular manganese ion homeostasis"/>
    <property type="evidence" value="ECO:0007669"/>
    <property type="project" value="TreeGrafter"/>
</dbReference>
<evidence type="ECO:0000313" key="3">
    <source>
        <dbReference type="Proteomes" id="UP000316621"/>
    </source>
</evidence>
<evidence type="ECO:0008006" key="4">
    <source>
        <dbReference type="Google" id="ProtNLM"/>
    </source>
</evidence>
<dbReference type="InterPro" id="IPR046342">
    <property type="entry name" value="CBS_dom_sf"/>
</dbReference>
<name>A0A4Y7K229_PAPSO</name>
<reference evidence="2 3" key="1">
    <citation type="journal article" date="2018" name="Science">
        <title>The opium poppy genome and morphinan production.</title>
        <authorList>
            <person name="Guo L."/>
            <person name="Winzer T."/>
            <person name="Yang X."/>
            <person name="Li Y."/>
            <person name="Ning Z."/>
            <person name="He Z."/>
            <person name="Teodor R."/>
            <person name="Lu Y."/>
            <person name="Bowser T.A."/>
            <person name="Graham I.A."/>
            <person name="Ye K."/>
        </authorList>
    </citation>
    <scope>NUCLEOTIDE SEQUENCE [LARGE SCALE GENOMIC DNA]</scope>
    <source>
        <strain evidence="3">cv. HN1</strain>
        <tissue evidence="2">Leaves</tissue>
    </source>
</reference>
<gene>
    <name evidence="2" type="ORF">C5167_010095</name>
</gene>
<keyword evidence="3" id="KW-1185">Reference proteome</keyword>
<dbReference type="STRING" id="3469.A0A4Y7K229"/>
<dbReference type="Gramene" id="RZC66402">
    <property type="protein sequence ID" value="RZC66402"/>
    <property type="gene ID" value="C5167_010095"/>
</dbReference>
<evidence type="ECO:0000313" key="2">
    <source>
        <dbReference type="EMBL" id="RZC66402.1"/>
    </source>
</evidence>
<dbReference type="GO" id="GO:0005737">
    <property type="term" value="C:cytoplasm"/>
    <property type="evidence" value="ECO:0007669"/>
    <property type="project" value="TreeGrafter"/>
</dbReference>
<dbReference type="Proteomes" id="UP000316621">
    <property type="component" value="Chromosome 6"/>
</dbReference>
<feature type="compositionally biased region" description="Polar residues" evidence="1">
    <location>
        <begin position="161"/>
        <end position="186"/>
    </location>
</feature>
<dbReference type="PANTHER" id="PTHR12064:SF76">
    <property type="entry name" value="CNNM TRANSMEMBRANE DOMAIN-CONTAINING PROTEIN"/>
    <property type="match status" value="1"/>
</dbReference>